<dbReference type="SUPFAM" id="SSF56349">
    <property type="entry name" value="DNA breaking-rejoining enzymes"/>
    <property type="match status" value="1"/>
</dbReference>
<dbReference type="InterPro" id="IPR011010">
    <property type="entry name" value="DNA_brk_join_enz"/>
</dbReference>
<dbReference type="AlphaFoldDB" id="A0A495Y0S7"/>
<dbReference type="RefSeq" id="WP_170165771.1">
    <property type="nucleotide sequence ID" value="NZ_RBXT01000001.1"/>
</dbReference>
<dbReference type="PANTHER" id="PTHR30349">
    <property type="entry name" value="PHAGE INTEGRASE-RELATED"/>
    <property type="match status" value="1"/>
</dbReference>
<evidence type="ECO:0000259" key="5">
    <source>
        <dbReference type="PROSITE" id="PS51898"/>
    </source>
</evidence>
<dbReference type="GO" id="GO:0015074">
    <property type="term" value="P:DNA integration"/>
    <property type="evidence" value="ECO:0007669"/>
    <property type="project" value="InterPro"/>
</dbReference>
<evidence type="ECO:0000256" key="1">
    <source>
        <dbReference type="ARBA" id="ARBA00008857"/>
    </source>
</evidence>
<dbReference type="CDD" id="cd01189">
    <property type="entry name" value="INT_ICEBs1_C_like"/>
    <property type="match status" value="1"/>
</dbReference>
<proteinExistence type="inferred from homology"/>
<dbReference type="InterPro" id="IPR050090">
    <property type="entry name" value="Tyrosine_recombinase_XerCD"/>
</dbReference>
<dbReference type="GO" id="GO:0003677">
    <property type="term" value="F:DNA binding"/>
    <property type="evidence" value="ECO:0007669"/>
    <property type="project" value="UniProtKB-KW"/>
</dbReference>
<evidence type="ECO:0000256" key="3">
    <source>
        <dbReference type="ARBA" id="ARBA00023172"/>
    </source>
</evidence>
<name>A0A495Y0S7_9MICO</name>
<dbReference type="GO" id="GO:0016746">
    <property type="term" value="F:acyltransferase activity"/>
    <property type="evidence" value="ECO:0007669"/>
    <property type="project" value="InterPro"/>
</dbReference>
<dbReference type="EMBL" id="RBXT01000001">
    <property type="protein sequence ID" value="RKT79209.1"/>
    <property type="molecule type" value="Genomic_DNA"/>
</dbReference>
<dbReference type="InterPro" id="IPR058717">
    <property type="entry name" value="Phage_L5_Integrase_N"/>
</dbReference>
<organism evidence="6 7">
    <name type="scientific">Terracoccus luteus</name>
    <dbReference type="NCBI Taxonomy" id="53356"/>
    <lineage>
        <taxon>Bacteria</taxon>
        <taxon>Bacillati</taxon>
        <taxon>Actinomycetota</taxon>
        <taxon>Actinomycetes</taxon>
        <taxon>Micrococcales</taxon>
        <taxon>Intrasporangiaceae</taxon>
        <taxon>Terracoccus</taxon>
    </lineage>
</organism>
<dbReference type="InterPro" id="IPR013762">
    <property type="entry name" value="Integrase-like_cat_sf"/>
</dbReference>
<dbReference type="InterPro" id="IPR002104">
    <property type="entry name" value="Integrase_catalytic"/>
</dbReference>
<keyword evidence="7" id="KW-1185">Reference proteome</keyword>
<feature type="domain" description="Tyr recombinase" evidence="5">
    <location>
        <begin position="245"/>
        <end position="432"/>
    </location>
</feature>
<dbReference type="Pfam" id="PF00589">
    <property type="entry name" value="Phage_integrase"/>
    <property type="match status" value="1"/>
</dbReference>
<dbReference type="Gene3D" id="4.10.320.10">
    <property type="entry name" value="E3-binding domain"/>
    <property type="match status" value="1"/>
</dbReference>
<evidence type="ECO:0000256" key="2">
    <source>
        <dbReference type="ARBA" id="ARBA00023125"/>
    </source>
</evidence>
<sequence length="441" mass="47532">MAPKKRNFGSPRPLKSGRWQARYTPPGGGKMENAPDTFATRREADRWLARREAELTLGLWRHPSTGSESLLDYVHAWLVMDHNLRASTRALDTSLTERFIMRAGADLGSGRGVALGDQQLSQITPLVVRRWHSWVVATSRAGALAKKAPAAEGSTRWNRALRAWAEAQGISVKPTGRVPASVRQHWERAGRPALLPPPKISGREGSAQAAQAYRLLHAILEQAVADGLIASNPCQIKGASTAKAPERTPATPEEVAAIAAAAPPRYQAAVLIAAWGGLRAGEVFALDRRAVDVEAGFVVVERTLLSVQGKLSFGPPKSDAGYRKVYLPAHVCEAVQRHMNEFTAPGPDALLFTTSTGGPLASSGRTVWFRRAAASAGRDDLRFHDLRHTGATLAAQTGATLADLQRRFGHTTVAAAMRYQHSSEAADREIAKRLGPMTVAS</sequence>
<evidence type="ECO:0000256" key="4">
    <source>
        <dbReference type="SAM" id="MobiDB-lite"/>
    </source>
</evidence>
<dbReference type="InterPro" id="IPR036625">
    <property type="entry name" value="E3-bd_dom_sf"/>
</dbReference>
<dbReference type="Proteomes" id="UP000278440">
    <property type="component" value="Unassembled WGS sequence"/>
</dbReference>
<accession>A0A495Y0S7</accession>
<keyword evidence="3" id="KW-0233">DNA recombination</keyword>
<evidence type="ECO:0000313" key="6">
    <source>
        <dbReference type="EMBL" id="RKT79209.1"/>
    </source>
</evidence>
<dbReference type="PROSITE" id="PS51898">
    <property type="entry name" value="TYR_RECOMBINASE"/>
    <property type="match status" value="1"/>
</dbReference>
<dbReference type="Pfam" id="PF26003">
    <property type="entry name" value="Integrase_N_phage"/>
    <property type="match status" value="1"/>
</dbReference>
<dbReference type="PANTHER" id="PTHR30349:SF64">
    <property type="entry name" value="PROPHAGE INTEGRASE INTD-RELATED"/>
    <property type="match status" value="1"/>
</dbReference>
<gene>
    <name evidence="6" type="ORF">DFJ68_2673</name>
</gene>
<comment type="similarity">
    <text evidence="1">Belongs to the 'phage' integrase family.</text>
</comment>
<feature type="region of interest" description="Disordered" evidence="4">
    <location>
        <begin position="1"/>
        <end position="35"/>
    </location>
</feature>
<comment type="caution">
    <text evidence="6">The sequence shown here is derived from an EMBL/GenBank/DDBJ whole genome shotgun (WGS) entry which is preliminary data.</text>
</comment>
<keyword evidence="2" id="KW-0238">DNA-binding</keyword>
<dbReference type="InterPro" id="IPR010998">
    <property type="entry name" value="Integrase_recombinase_N"/>
</dbReference>
<reference evidence="6 7" key="1">
    <citation type="submission" date="2018-10" db="EMBL/GenBank/DDBJ databases">
        <title>Sequencing the genomes of 1000 actinobacteria strains.</title>
        <authorList>
            <person name="Klenk H.-P."/>
        </authorList>
    </citation>
    <scope>NUCLEOTIDE SEQUENCE [LARGE SCALE GENOMIC DNA]</scope>
    <source>
        <strain evidence="6 7">DSM 44267</strain>
    </source>
</reference>
<protein>
    <submittedName>
        <fullName evidence="6">Site-specific recombinase XerD</fullName>
    </submittedName>
</protein>
<evidence type="ECO:0000313" key="7">
    <source>
        <dbReference type="Proteomes" id="UP000278440"/>
    </source>
</evidence>
<dbReference type="Gene3D" id="1.10.150.130">
    <property type="match status" value="1"/>
</dbReference>
<dbReference type="Gene3D" id="1.10.443.10">
    <property type="entry name" value="Intergrase catalytic core"/>
    <property type="match status" value="1"/>
</dbReference>
<dbReference type="GO" id="GO:0006310">
    <property type="term" value="P:DNA recombination"/>
    <property type="evidence" value="ECO:0007669"/>
    <property type="project" value="UniProtKB-KW"/>
</dbReference>